<dbReference type="EMBL" id="CP000842">
    <property type="protein sequence ID" value="ABW32833.1"/>
    <property type="molecule type" value="Genomic_DNA"/>
</dbReference>
<dbReference type="AlphaFoldDB" id="A8ZP97"/>
<sequence length="48" mass="5272">MSDFSDFKDLILISRKSQKSIPSDPSLGWRGISGNVTLLTAPRLQHAS</sequence>
<gene>
    <name evidence="1" type="ordered locus">AM1_E0063</name>
</gene>
<geneLocation type="plasmid" evidence="1 2">
    <name>pREB5</name>
</geneLocation>
<accession>A8ZP97</accession>
<dbReference type="Proteomes" id="UP000000268">
    <property type="component" value="Plasmid pREB5"/>
</dbReference>
<keyword evidence="1" id="KW-0614">Plasmid</keyword>
<keyword evidence="2" id="KW-1185">Reference proteome</keyword>
<reference evidence="1 2" key="1">
    <citation type="journal article" date="2008" name="Proc. Natl. Acad. Sci. U.S.A.">
        <title>Niche adaptation and genome expansion in the chlorophyll d-producing cyanobacterium Acaryochloris marina.</title>
        <authorList>
            <person name="Swingley W.D."/>
            <person name="Chen M."/>
            <person name="Cheung P.C."/>
            <person name="Conrad A.L."/>
            <person name="Dejesa L.C."/>
            <person name="Hao J."/>
            <person name="Honchak B.M."/>
            <person name="Karbach L.E."/>
            <person name="Kurdoglu A."/>
            <person name="Lahiri S."/>
            <person name="Mastrian S.D."/>
            <person name="Miyashita H."/>
            <person name="Page L."/>
            <person name="Ramakrishna P."/>
            <person name="Satoh S."/>
            <person name="Sattley W.M."/>
            <person name="Shimada Y."/>
            <person name="Taylor H.L."/>
            <person name="Tomo T."/>
            <person name="Tsuchiya T."/>
            <person name="Wang Z.T."/>
            <person name="Raymond J."/>
            <person name="Mimuro M."/>
            <person name="Blankenship R.E."/>
            <person name="Touchman J.W."/>
        </authorList>
    </citation>
    <scope>NUCLEOTIDE SEQUENCE [LARGE SCALE GENOMIC DNA]</scope>
    <source>
        <strain evidence="2">MBIC 11017</strain>
        <plasmid evidence="2">Plasmid pREB5</plasmid>
    </source>
</reference>
<protein>
    <submittedName>
        <fullName evidence="1">Uncharacterized protein</fullName>
    </submittedName>
</protein>
<evidence type="ECO:0000313" key="1">
    <source>
        <dbReference type="EMBL" id="ABW32833.1"/>
    </source>
</evidence>
<evidence type="ECO:0000313" key="2">
    <source>
        <dbReference type="Proteomes" id="UP000000268"/>
    </source>
</evidence>
<name>A8ZP97_ACAM1</name>
<organism evidence="1 2">
    <name type="scientific">Acaryochloris marina (strain MBIC 11017)</name>
    <dbReference type="NCBI Taxonomy" id="329726"/>
    <lineage>
        <taxon>Bacteria</taxon>
        <taxon>Bacillati</taxon>
        <taxon>Cyanobacteriota</taxon>
        <taxon>Cyanophyceae</taxon>
        <taxon>Acaryochloridales</taxon>
        <taxon>Acaryochloridaceae</taxon>
        <taxon>Acaryochloris</taxon>
    </lineage>
</organism>
<dbReference type="KEGG" id="amr:AM1_E0063"/>
<dbReference type="HOGENOM" id="CLU_3148218_0_0_3"/>
<proteinExistence type="predicted"/>